<accession>A0ABY8X6L5</accession>
<feature type="signal peptide" evidence="6">
    <location>
        <begin position="1"/>
        <end position="22"/>
    </location>
</feature>
<reference evidence="8 9" key="1">
    <citation type="submission" date="2023-06" db="EMBL/GenBank/DDBJ databases">
        <title>Paenibacillus polygonum sp. nov., an endophytic bacterium, isolated from Polygonum lapathifolium L. in Nanji Wetland National Nature Reserve, South of Poyang Lake, Jiangxi Province, China.</title>
        <authorList>
            <person name="Yu Z."/>
        </authorList>
    </citation>
    <scope>NUCLEOTIDE SEQUENCE [LARGE SCALE GENOMIC DNA]</scope>
    <source>
        <strain evidence="8 9">C31</strain>
    </source>
</reference>
<evidence type="ECO:0000256" key="4">
    <source>
        <dbReference type="ARBA" id="ARBA00022729"/>
    </source>
</evidence>
<evidence type="ECO:0000256" key="2">
    <source>
        <dbReference type="ARBA" id="ARBA00008814"/>
    </source>
</evidence>
<dbReference type="PROSITE" id="PS50983">
    <property type="entry name" value="FE_B12_PBP"/>
    <property type="match status" value="1"/>
</dbReference>
<comment type="similarity">
    <text evidence="2">Belongs to the bacterial solute-binding protein 8 family.</text>
</comment>
<evidence type="ECO:0000256" key="6">
    <source>
        <dbReference type="SAM" id="SignalP"/>
    </source>
</evidence>
<dbReference type="InterPro" id="IPR002491">
    <property type="entry name" value="ABC_transptr_periplasmic_BD"/>
</dbReference>
<dbReference type="PROSITE" id="PS51257">
    <property type="entry name" value="PROKAR_LIPOPROTEIN"/>
    <property type="match status" value="1"/>
</dbReference>
<keyword evidence="4 6" id="KW-0732">Signal</keyword>
<evidence type="ECO:0000313" key="9">
    <source>
        <dbReference type="Proteomes" id="UP001236415"/>
    </source>
</evidence>
<evidence type="ECO:0000256" key="5">
    <source>
        <dbReference type="SAM" id="MobiDB-lite"/>
    </source>
</evidence>
<organism evidence="8 9">
    <name type="scientific">Paenibacillus polygoni</name>
    <dbReference type="NCBI Taxonomy" id="3050112"/>
    <lineage>
        <taxon>Bacteria</taxon>
        <taxon>Bacillati</taxon>
        <taxon>Bacillota</taxon>
        <taxon>Bacilli</taxon>
        <taxon>Bacillales</taxon>
        <taxon>Paenibacillaceae</taxon>
        <taxon>Paenibacillus</taxon>
    </lineage>
</organism>
<keyword evidence="9" id="KW-1185">Reference proteome</keyword>
<evidence type="ECO:0000256" key="3">
    <source>
        <dbReference type="ARBA" id="ARBA00022448"/>
    </source>
</evidence>
<dbReference type="Gene3D" id="3.40.50.1980">
    <property type="entry name" value="Nitrogenase molybdenum iron protein domain"/>
    <property type="match status" value="2"/>
</dbReference>
<feature type="chain" id="PRO_5046330518" evidence="6">
    <location>
        <begin position="23"/>
        <end position="330"/>
    </location>
</feature>
<sequence>MRKKKLMTLLSSLLVVSAFLSACGTNEDTPNHTTPNSNTNAEVPATDAQNTSQDRTLTDAVGHEVVIPANPQRIIASYLEDHLVALGVKPVAQWSVANGIQEYLQTEIKDVPTISYDLPFEEVASFEPDLIIMDSADMAAGEKYDQYSKIAATYVIGSEENNDWREELLKIGEILGKDKEAQQVLDDYDATAAEAKEKLAEAVPGESAAAIWLVQKQFYMVSQDLSSGTVMYDDLGLAVPEVVQEISTTGTGNWLPVSLEKLAELDADHLFLINSDSDTGSEALKDDLWKNIPAVKNGNVYEFGKDTSWLYTGAVANSQMIDNILDSLVK</sequence>
<gene>
    <name evidence="8" type="ORF">QPK24_10520</name>
</gene>
<dbReference type="Pfam" id="PF01497">
    <property type="entry name" value="Peripla_BP_2"/>
    <property type="match status" value="1"/>
</dbReference>
<feature type="domain" description="Fe/B12 periplasmic-binding" evidence="7">
    <location>
        <begin position="71"/>
        <end position="330"/>
    </location>
</feature>
<evidence type="ECO:0000313" key="8">
    <source>
        <dbReference type="EMBL" id="WIV21065.1"/>
    </source>
</evidence>
<dbReference type="SUPFAM" id="SSF53807">
    <property type="entry name" value="Helical backbone' metal receptor"/>
    <property type="match status" value="1"/>
</dbReference>
<dbReference type="InterPro" id="IPR051313">
    <property type="entry name" value="Bact_iron-sidero_bind"/>
</dbReference>
<dbReference type="PANTHER" id="PTHR30532">
    <property type="entry name" value="IRON III DICITRATE-BINDING PERIPLASMIC PROTEIN"/>
    <property type="match status" value="1"/>
</dbReference>
<evidence type="ECO:0000259" key="7">
    <source>
        <dbReference type="PROSITE" id="PS50983"/>
    </source>
</evidence>
<feature type="compositionally biased region" description="Low complexity" evidence="5">
    <location>
        <begin position="31"/>
        <end position="40"/>
    </location>
</feature>
<dbReference type="EMBL" id="CP127162">
    <property type="protein sequence ID" value="WIV21065.1"/>
    <property type="molecule type" value="Genomic_DNA"/>
</dbReference>
<keyword evidence="3" id="KW-0813">Transport</keyword>
<dbReference type="CDD" id="cd01138">
    <property type="entry name" value="FeuA"/>
    <property type="match status" value="1"/>
</dbReference>
<comment type="subcellular location">
    <subcellularLocation>
        <location evidence="1">Cell envelope</location>
    </subcellularLocation>
</comment>
<protein>
    <submittedName>
        <fullName evidence="8">Iron-hydroxamate ABC transporter substrate-binding protein</fullName>
    </submittedName>
</protein>
<dbReference type="RefSeq" id="WP_285748490.1">
    <property type="nucleotide sequence ID" value="NZ_CP127162.1"/>
</dbReference>
<evidence type="ECO:0000256" key="1">
    <source>
        <dbReference type="ARBA" id="ARBA00004196"/>
    </source>
</evidence>
<name>A0ABY8X6L5_9BACL</name>
<feature type="region of interest" description="Disordered" evidence="5">
    <location>
        <begin position="26"/>
        <end position="54"/>
    </location>
</feature>
<dbReference type="Proteomes" id="UP001236415">
    <property type="component" value="Chromosome"/>
</dbReference>
<dbReference type="PANTHER" id="PTHR30532:SF1">
    <property type="entry name" value="IRON(3+)-HYDROXAMATE-BINDING PROTEIN FHUD"/>
    <property type="match status" value="1"/>
</dbReference>
<proteinExistence type="inferred from homology"/>